<organism evidence="1 2">
    <name type="scientific">Rhizobium etli</name>
    <dbReference type="NCBI Taxonomy" id="29449"/>
    <lineage>
        <taxon>Bacteria</taxon>
        <taxon>Pseudomonadati</taxon>
        <taxon>Pseudomonadota</taxon>
        <taxon>Alphaproteobacteria</taxon>
        <taxon>Hyphomicrobiales</taxon>
        <taxon>Rhizobiaceae</taxon>
        <taxon>Rhizobium/Agrobacterium group</taxon>
        <taxon>Rhizobium</taxon>
    </lineage>
</organism>
<evidence type="ECO:0000313" key="2">
    <source>
        <dbReference type="Proteomes" id="UP000194159"/>
    </source>
</evidence>
<sequence length="57" mass="6389">MEFPLMRWLSIGPAMCRNVTEAASLARLCGNAYHFSSLFTVLVNKKRKKLCKIGSKA</sequence>
<proteinExistence type="predicted"/>
<accession>A0AAN1EIS0</accession>
<reference evidence="1 2" key="1">
    <citation type="submission" date="2017-04" db="EMBL/GenBank/DDBJ databases">
        <title>Complete genome sequences of Rhizobium genomic linages associated to common bean (phaseolus vulgaris).</title>
        <authorList>
            <person name="Santamaria R.I."/>
            <person name="Bustos P."/>
            <person name="Perez-Carrascal O."/>
            <person name="Martinez-Flores I."/>
            <person name="Juarez S."/>
            <person name="Lozano L."/>
            <person name="Miranda F."/>
            <person name="Vinuesa P."/>
            <person name="Martinez-Romero E."/>
            <person name="Cevallos M.A."/>
            <person name="Romero D."/>
            <person name="Davila G."/>
            <person name="Gonzalez V."/>
        </authorList>
    </citation>
    <scope>NUCLEOTIDE SEQUENCE [LARGE SCALE GENOMIC DNA]</scope>
    <source>
        <strain evidence="1 2">NXC12</strain>
    </source>
</reference>
<gene>
    <name evidence="1" type="ORF">NXC12_CH00964</name>
</gene>
<dbReference type="EMBL" id="CP020906">
    <property type="protein sequence ID" value="ARQ09044.1"/>
    <property type="molecule type" value="Genomic_DNA"/>
</dbReference>
<name>A0AAN1EIS0_RHIET</name>
<dbReference type="Proteomes" id="UP000194159">
    <property type="component" value="Chromosome"/>
</dbReference>
<protein>
    <submittedName>
        <fullName evidence="1">Uncharacterized protein</fullName>
    </submittedName>
</protein>
<evidence type="ECO:0000313" key="1">
    <source>
        <dbReference type="EMBL" id="ARQ09044.1"/>
    </source>
</evidence>
<dbReference type="AlphaFoldDB" id="A0AAN1EIS0"/>